<protein>
    <submittedName>
        <fullName evidence="1 2">Regulator of chromosome condensation</fullName>
    </submittedName>
</protein>
<proteinExistence type="predicted"/>
<reference evidence="1" key="1">
    <citation type="submission" date="2007-03" db="EMBL/GenBank/DDBJ databases">
        <title>Annotation of Culex pipiens quinquefasciatus.</title>
        <authorList>
            <consortium name="The Broad Institute Genome Sequencing Platform"/>
            <person name="Atkinson P.W."/>
            <person name="Hemingway J."/>
            <person name="Christensen B.M."/>
            <person name="Higgs S."/>
            <person name="Kodira C."/>
            <person name="Hannick L."/>
            <person name="Megy K."/>
            <person name="O'Leary S."/>
            <person name="Pearson M."/>
            <person name="Haas B.J."/>
            <person name="Mauceli E."/>
            <person name="Wortman J.R."/>
            <person name="Lee N.H."/>
            <person name="Guigo R."/>
            <person name="Stanke M."/>
            <person name="Alvarado L."/>
            <person name="Amedeo P."/>
            <person name="Antoine C.H."/>
            <person name="Arensburger P."/>
            <person name="Bidwell S.L."/>
            <person name="Crawford M."/>
            <person name="Camaro F."/>
            <person name="Devon K."/>
            <person name="Engels R."/>
            <person name="Hammond M."/>
            <person name="Howarth C."/>
            <person name="Koehrsen M."/>
            <person name="Lawson D."/>
            <person name="Montgomery P."/>
            <person name="Nene V."/>
            <person name="Nusbaum C."/>
            <person name="Puiu D."/>
            <person name="Romero-Severson J."/>
            <person name="Severson D.W."/>
            <person name="Shumway M."/>
            <person name="Sisk P."/>
            <person name="Stolte C."/>
            <person name="Zeng Q."/>
            <person name="Eisenstadt E."/>
            <person name="Fraser-Liggett C."/>
            <person name="Strausberg R."/>
            <person name="Galagan J."/>
            <person name="Birren B."/>
            <person name="Collins F.H."/>
        </authorList>
    </citation>
    <scope>NUCLEOTIDE SEQUENCE [LARGE SCALE GENOMIC DNA]</scope>
    <source>
        <strain evidence="1">JHB</strain>
    </source>
</reference>
<evidence type="ECO:0000313" key="2">
    <source>
        <dbReference type="EnsemblMetazoa" id="CPIJ006727-PA"/>
    </source>
</evidence>
<reference evidence="2" key="2">
    <citation type="submission" date="2020-05" db="UniProtKB">
        <authorList>
            <consortium name="EnsemblMetazoa"/>
        </authorList>
    </citation>
    <scope>IDENTIFICATION</scope>
    <source>
        <strain evidence="2">JHB</strain>
    </source>
</reference>
<dbReference type="InParanoid" id="B0WK68"/>
<organism>
    <name type="scientific">Culex quinquefasciatus</name>
    <name type="common">Southern house mosquito</name>
    <name type="synonym">Culex pungens</name>
    <dbReference type="NCBI Taxonomy" id="7176"/>
    <lineage>
        <taxon>Eukaryota</taxon>
        <taxon>Metazoa</taxon>
        <taxon>Ecdysozoa</taxon>
        <taxon>Arthropoda</taxon>
        <taxon>Hexapoda</taxon>
        <taxon>Insecta</taxon>
        <taxon>Pterygota</taxon>
        <taxon>Neoptera</taxon>
        <taxon>Endopterygota</taxon>
        <taxon>Diptera</taxon>
        <taxon>Nematocera</taxon>
        <taxon>Culicoidea</taxon>
        <taxon>Culicidae</taxon>
        <taxon>Culicinae</taxon>
        <taxon>Culicini</taxon>
        <taxon>Culex</taxon>
        <taxon>Culex</taxon>
    </lineage>
</organism>
<dbReference type="EnsemblMetazoa" id="CPIJ006727-RA">
    <property type="protein sequence ID" value="CPIJ006727-PA"/>
    <property type="gene ID" value="CPIJ006727"/>
</dbReference>
<evidence type="ECO:0000313" key="3">
    <source>
        <dbReference type="Proteomes" id="UP000002320"/>
    </source>
</evidence>
<accession>B0WK68</accession>
<dbReference type="Proteomes" id="UP000002320">
    <property type="component" value="Unassembled WGS sequence"/>
</dbReference>
<dbReference type="EMBL" id="DS231968">
    <property type="protein sequence ID" value="EDS29642.1"/>
    <property type="molecule type" value="Genomic_DNA"/>
</dbReference>
<dbReference type="HOGENOM" id="CLU_666074_0_0_1"/>
<evidence type="ECO:0000313" key="1">
    <source>
        <dbReference type="EMBL" id="EDS29642.1"/>
    </source>
</evidence>
<keyword evidence="3" id="KW-1185">Reference proteome</keyword>
<gene>
    <name evidence="2" type="primary">6039499</name>
    <name evidence="1" type="ORF">CpipJ_CPIJ006727</name>
</gene>
<name>B0WK68_CULQU</name>
<dbReference type="KEGG" id="cqu:CpipJ_CPIJ006727"/>
<dbReference type="VEuPathDB" id="VectorBase:CPIJ006727"/>
<sequence length="413" mass="45642">MGLTIEGKKWLPIEIISGCQSSSSQKTTTRDLHPERQESPCRRHLGLDVLNLLQKPQQAQDLCPELPFRTRGHELEPATWNWQRGRRTTQLVSKQVQGMRILKVTSGGQHSLSHLLNGLLGNIRAEKTGMLTSCGSTPARSMSSIEMANTRFGSKTAALGRVSQAIGTVELTGFEMGARIGTSGGEAAGDQIYAGTVFMDRFAEGPTNGWWSPPLWIDALATKRTQSCRSSRRRSSVFDKIAGCYGRRRRFCRLLHVVAAEAGLMVTPVGDLRSVHGRKCERVEKREYEILPVPRRSVRNAAVATTRTSSSFANIFTSPAASVGGRSRDMPFPPGFAGLPSGLRGPFVVPFHEFETKDQTLWESNPGSFAYKANTVTSQLRLLHISNWKFLTRKAESSVKPAPAQSHWTRPKR</sequence>
<dbReference type="AlphaFoldDB" id="B0WK68"/>